<dbReference type="EMBL" id="GBRH01237166">
    <property type="protein sequence ID" value="JAD60729.1"/>
    <property type="molecule type" value="Transcribed_RNA"/>
</dbReference>
<name>A0A0A9B9U2_ARUDO</name>
<accession>A0A0A9B9U2</accession>
<proteinExistence type="predicted"/>
<reference evidence="1" key="2">
    <citation type="journal article" date="2015" name="Data Brief">
        <title>Shoot transcriptome of the giant reed, Arundo donax.</title>
        <authorList>
            <person name="Barrero R.A."/>
            <person name="Guerrero F.D."/>
            <person name="Moolhuijzen P."/>
            <person name="Goolsby J.A."/>
            <person name="Tidwell J."/>
            <person name="Bellgard S.E."/>
            <person name="Bellgard M.I."/>
        </authorList>
    </citation>
    <scope>NUCLEOTIDE SEQUENCE</scope>
    <source>
        <tissue evidence="1">Shoot tissue taken approximately 20 cm above the soil surface</tissue>
    </source>
</reference>
<dbReference type="AlphaFoldDB" id="A0A0A9B9U2"/>
<reference evidence="1" key="1">
    <citation type="submission" date="2014-09" db="EMBL/GenBank/DDBJ databases">
        <authorList>
            <person name="Magalhaes I.L.F."/>
            <person name="Oliveira U."/>
            <person name="Santos F.R."/>
            <person name="Vidigal T.H.D.A."/>
            <person name="Brescovit A.D."/>
            <person name="Santos A.J."/>
        </authorList>
    </citation>
    <scope>NUCLEOTIDE SEQUENCE</scope>
    <source>
        <tissue evidence="1">Shoot tissue taken approximately 20 cm above the soil surface</tissue>
    </source>
</reference>
<organism evidence="1">
    <name type="scientific">Arundo donax</name>
    <name type="common">Giant reed</name>
    <name type="synonym">Donax arundinaceus</name>
    <dbReference type="NCBI Taxonomy" id="35708"/>
    <lineage>
        <taxon>Eukaryota</taxon>
        <taxon>Viridiplantae</taxon>
        <taxon>Streptophyta</taxon>
        <taxon>Embryophyta</taxon>
        <taxon>Tracheophyta</taxon>
        <taxon>Spermatophyta</taxon>
        <taxon>Magnoliopsida</taxon>
        <taxon>Liliopsida</taxon>
        <taxon>Poales</taxon>
        <taxon>Poaceae</taxon>
        <taxon>PACMAD clade</taxon>
        <taxon>Arundinoideae</taxon>
        <taxon>Arundineae</taxon>
        <taxon>Arundo</taxon>
    </lineage>
</organism>
<protein>
    <submittedName>
        <fullName evidence="1">Uncharacterized protein</fullName>
    </submittedName>
</protein>
<sequence>MATGVWWRKRDEDVELRTTVSFKILCTSFGTAP</sequence>
<evidence type="ECO:0000313" key="1">
    <source>
        <dbReference type="EMBL" id="JAD60729.1"/>
    </source>
</evidence>